<comment type="subcellular location">
    <subcellularLocation>
        <location evidence="12">Cytoplasm</location>
    </subcellularLocation>
</comment>
<feature type="binding site" evidence="12">
    <location>
        <position position="37"/>
    </location>
    <ligand>
        <name>substrate</name>
    </ligand>
</feature>
<feature type="binding site" evidence="13">
    <location>
        <position position="37"/>
    </location>
    <ligand>
        <name>(2R)-3-phosphoglycerate</name>
        <dbReference type="ChEBI" id="CHEBI:58272"/>
    </ligand>
</feature>
<dbReference type="GO" id="GO:0004618">
    <property type="term" value="F:phosphoglycerate kinase activity"/>
    <property type="evidence" value="ECO:0007669"/>
    <property type="project" value="UniProtKB-UniRule"/>
</dbReference>
<dbReference type="InterPro" id="IPR015911">
    <property type="entry name" value="Phosphoglycerate_kinase_CS"/>
</dbReference>
<accession>A0A3A4R250</accession>
<protein>
    <recommendedName>
        <fullName evidence="6 12">Phosphoglycerate kinase</fullName>
        <ecNumber evidence="5 12">2.7.2.3</ecNumber>
    </recommendedName>
</protein>
<evidence type="ECO:0000256" key="8">
    <source>
        <dbReference type="ARBA" id="ARBA00022741"/>
    </source>
</evidence>
<feature type="binding site" evidence="12 14">
    <location>
        <position position="203"/>
    </location>
    <ligand>
        <name>ATP</name>
        <dbReference type="ChEBI" id="CHEBI:30616"/>
    </ligand>
</feature>
<feature type="binding site" evidence="13">
    <location>
        <position position="152"/>
    </location>
    <ligand>
        <name>(2R)-3-phosphoglycerate</name>
        <dbReference type="ChEBI" id="CHEBI:58272"/>
    </ligand>
</feature>
<dbReference type="PANTHER" id="PTHR11406:SF23">
    <property type="entry name" value="PHOSPHOGLYCERATE KINASE 1, CHLOROPLASTIC-RELATED"/>
    <property type="match status" value="1"/>
</dbReference>
<dbReference type="InterPro" id="IPR015824">
    <property type="entry name" value="Phosphoglycerate_kinase_N"/>
</dbReference>
<feature type="binding site" evidence="12 14">
    <location>
        <begin position="351"/>
        <end position="354"/>
    </location>
    <ligand>
        <name>ATP</name>
        <dbReference type="ChEBI" id="CHEBI:30616"/>
    </ligand>
</feature>
<evidence type="ECO:0000256" key="10">
    <source>
        <dbReference type="ARBA" id="ARBA00022840"/>
    </source>
</evidence>
<feature type="binding site" evidence="12">
    <location>
        <position position="119"/>
    </location>
    <ligand>
        <name>substrate</name>
    </ligand>
</feature>
<evidence type="ECO:0000256" key="11">
    <source>
        <dbReference type="ARBA" id="ARBA00023152"/>
    </source>
</evidence>
<keyword evidence="7 12" id="KW-0808">Transferase</keyword>
<keyword evidence="8 12" id="KW-0547">Nucleotide-binding</keyword>
<comment type="pathway">
    <text evidence="2 12">Carbohydrate degradation; glycolysis; pyruvate from D-glyceraldehyde 3-phosphate: step 2/5.</text>
</comment>
<comment type="caution">
    <text evidence="16">The sequence shown here is derived from an EMBL/GenBank/DDBJ whole genome shotgun (WGS) entry which is preliminary data.</text>
</comment>
<dbReference type="InterPro" id="IPR036043">
    <property type="entry name" value="Phosphoglycerate_kinase_sf"/>
</dbReference>
<dbReference type="UniPathway" id="UPA00109">
    <property type="reaction ID" value="UER00185"/>
</dbReference>
<feature type="binding site" evidence="12 13">
    <location>
        <begin position="21"/>
        <end position="23"/>
    </location>
    <ligand>
        <name>substrate</name>
    </ligand>
</feature>
<feature type="binding site" evidence="12 13">
    <location>
        <begin position="60"/>
        <end position="63"/>
    </location>
    <ligand>
        <name>substrate</name>
    </ligand>
</feature>
<dbReference type="SUPFAM" id="SSF53748">
    <property type="entry name" value="Phosphoglycerate kinase"/>
    <property type="match status" value="1"/>
</dbReference>
<evidence type="ECO:0000256" key="2">
    <source>
        <dbReference type="ARBA" id="ARBA00004838"/>
    </source>
</evidence>
<dbReference type="EC" id="2.7.2.3" evidence="5 12"/>
<dbReference type="GO" id="GO:0043531">
    <property type="term" value="F:ADP binding"/>
    <property type="evidence" value="ECO:0007669"/>
    <property type="project" value="TreeGrafter"/>
</dbReference>
<keyword evidence="10 12" id="KW-0067">ATP-binding</keyword>
<evidence type="ECO:0000313" key="16">
    <source>
        <dbReference type="EMBL" id="RJP56877.1"/>
    </source>
</evidence>
<dbReference type="EMBL" id="QZJZ01000089">
    <property type="protein sequence ID" value="RJP56877.1"/>
    <property type="molecule type" value="Genomic_DNA"/>
</dbReference>
<keyword evidence="12" id="KW-0963">Cytoplasm</keyword>
<dbReference type="PRINTS" id="PR00477">
    <property type="entry name" value="PHGLYCKINASE"/>
</dbReference>
<evidence type="ECO:0000256" key="5">
    <source>
        <dbReference type="ARBA" id="ARBA00013061"/>
    </source>
</evidence>
<feature type="binding site" evidence="13">
    <location>
        <position position="119"/>
    </location>
    <ligand>
        <name>(2R)-3-phosphoglycerate</name>
        <dbReference type="ChEBI" id="CHEBI:58272"/>
    </ligand>
</feature>
<dbReference type="GO" id="GO:0005524">
    <property type="term" value="F:ATP binding"/>
    <property type="evidence" value="ECO:0007669"/>
    <property type="project" value="UniProtKB-KW"/>
</dbReference>
<sequence>MAKLFIEDLALKGKRVLVRVDFNVPLDDNLNVTDDTRIQASLPTIKYIISKGGKAILMSHLGRPKGAVIDSMRLAPAGKRLAEILGKPVSILSDCIGAEVQKAINAMKDGDVALLENLRFYAEETKNDPDFSKKLAELADVYINDAFGSAHRAHASTEGVTRYFKQSACGYLLKKEIDYLGKALESPERPYVAIIGGAKISGKIDVITSLMTKVDSLLIGGGMSYTFFRAMGYEIGNSIVEPDRVEMAKNILDEAKKKGVDLVLPVDIVVADDITPDAKTDVVAADKIPASKSGADIGPKSIKLFADKIKSAKMVVWNGPVGVFELEPFANGTNSIAKAIAESDAISIIGGGDSVAAINKFNLADKITHISTGGGASLEFLEGKTLPGVAALTEK</sequence>
<feature type="binding site" evidence="12">
    <location>
        <position position="152"/>
    </location>
    <ligand>
        <name>substrate</name>
    </ligand>
</feature>
<dbReference type="PIRSF" id="PIRSF000724">
    <property type="entry name" value="Pgk"/>
    <property type="match status" value="1"/>
</dbReference>
<dbReference type="PROSITE" id="PS00111">
    <property type="entry name" value="PGLYCERATE_KINASE"/>
    <property type="match status" value="1"/>
</dbReference>
<comment type="similarity">
    <text evidence="3 12 15">Belongs to the phosphoglycerate kinase family.</text>
</comment>
<feature type="binding site" evidence="12">
    <location>
        <position position="294"/>
    </location>
    <ligand>
        <name>ATP</name>
        <dbReference type="ChEBI" id="CHEBI:30616"/>
    </ligand>
</feature>
<dbReference type="PANTHER" id="PTHR11406">
    <property type="entry name" value="PHOSPHOGLYCERATE KINASE"/>
    <property type="match status" value="1"/>
</dbReference>
<dbReference type="GO" id="GO:0005829">
    <property type="term" value="C:cytosol"/>
    <property type="evidence" value="ECO:0007669"/>
    <property type="project" value="TreeGrafter"/>
</dbReference>
<reference evidence="16 17" key="1">
    <citation type="journal article" date="2017" name="ISME J.">
        <title>Energy and carbon metabolisms in a deep terrestrial subsurface fluid microbial community.</title>
        <authorList>
            <person name="Momper L."/>
            <person name="Jungbluth S.P."/>
            <person name="Lee M.D."/>
            <person name="Amend J.P."/>
        </authorList>
    </citation>
    <scope>NUCLEOTIDE SEQUENCE [LARGE SCALE GENOMIC DNA]</scope>
    <source>
        <strain evidence="16">SURF_26</strain>
    </source>
</reference>
<evidence type="ECO:0000256" key="9">
    <source>
        <dbReference type="ARBA" id="ARBA00022777"/>
    </source>
</evidence>
<evidence type="ECO:0000256" key="15">
    <source>
        <dbReference type="RuleBase" id="RU000532"/>
    </source>
</evidence>
<evidence type="ECO:0000313" key="17">
    <source>
        <dbReference type="Proteomes" id="UP000266426"/>
    </source>
</evidence>
<dbReference type="GO" id="GO:0006094">
    <property type="term" value="P:gluconeogenesis"/>
    <property type="evidence" value="ECO:0007669"/>
    <property type="project" value="TreeGrafter"/>
</dbReference>
<dbReference type="Pfam" id="PF00162">
    <property type="entry name" value="PGK"/>
    <property type="match status" value="1"/>
</dbReference>
<evidence type="ECO:0000256" key="13">
    <source>
        <dbReference type="PIRSR" id="PIRSR000724-1"/>
    </source>
</evidence>
<keyword evidence="11 12" id="KW-0324">Glycolysis</keyword>
<dbReference type="InterPro" id="IPR001576">
    <property type="entry name" value="Phosphoglycerate_kinase"/>
</dbReference>
<evidence type="ECO:0000256" key="12">
    <source>
        <dbReference type="HAMAP-Rule" id="MF_00145"/>
    </source>
</evidence>
<comment type="subunit">
    <text evidence="4 12">Monomer.</text>
</comment>
<evidence type="ECO:0000256" key="3">
    <source>
        <dbReference type="ARBA" id="ARBA00008982"/>
    </source>
</evidence>
<name>A0A3A4R250_9BACT</name>
<keyword evidence="9 12" id="KW-0418">Kinase</keyword>
<gene>
    <name evidence="12" type="primary">pgk</name>
    <name evidence="16" type="ORF">C4541_11365</name>
</gene>
<feature type="binding site" evidence="12 14">
    <location>
        <position position="325"/>
    </location>
    <ligand>
        <name>ATP</name>
        <dbReference type="ChEBI" id="CHEBI:30616"/>
    </ligand>
</feature>
<dbReference type="CDD" id="cd00318">
    <property type="entry name" value="Phosphoglycerate_kinase"/>
    <property type="match status" value="1"/>
</dbReference>
<evidence type="ECO:0000256" key="1">
    <source>
        <dbReference type="ARBA" id="ARBA00000642"/>
    </source>
</evidence>
<proteinExistence type="inferred from homology"/>
<organism evidence="16 17">
    <name type="scientific">Candidatus Auribacter fodinae</name>
    <dbReference type="NCBI Taxonomy" id="2093366"/>
    <lineage>
        <taxon>Bacteria</taxon>
        <taxon>Pseudomonadati</taxon>
        <taxon>Candidatus Auribacterota</taxon>
        <taxon>Candidatus Auribacteria</taxon>
        <taxon>Candidatus Auribacterales</taxon>
        <taxon>Candidatus Auribacteraceae</taxon>
        <taxon>Candidatus Auribacter</taxon>
    </lineage>
</organism>
<evidence type="ECO:0000256" key="4">
    <source>
        <dbReference type="ARBA" id="ARBA00011245"/>
    </source>
</evidence>
<dbReference type="Proteomes" id="UP000266426">
    <property type="component" value="Unassembled WGS sequence"/>
</dbReference>
<dbReference type="FunFam" id="3.40.50.1260:FF:000006">
    <property type="entry name" value="Phosphoglycerate kinase"/>
    <property type="match status" value="1"/>
</dbReference>
<dbReference type="AlphaFoldDB" id="A0A3A4R250"/>
<dbReference type="FunFam" id="3.40.50.1260:FF:000003">
    <property type="entry name" value="Phosphoglycerate kinase"/>
    <property type="match status" value="1"/>
</dbReference>
<evidence type="ECO:0000256" key="7">
    <source>
        <dbReference type="ARBA" id="ARBA00022679"/>
    </source>
</evidence>
<evidence type="ECO:0000256" key="14">
    <source>
        <dbReference type="PIRSR" id="PIRSR000724-2"/>
    </source>
</evidence>
<comment type="catalytic activity">
    <reaction evidence="1 12 15">
        <text>(2R)-3-phosphoglycerate + ATP = (2R)-3-phospho-glyceroyl phosphate + ADP</text>
        <dbReference type="Rhea" id="RHEA:14801"/>
        <dbReference type="ChEBI" id="CHEBI:30616"/>
        <dbReference type="ChEBI" id="CHEBI:57604"/>
        <dbReference type="ChEBI" id="CHEBI:58272"/>
        <dbReference type="ChEBI" id="CHEBI:456216"/>
        <dbReference type="EC" id="2.7.2.3"/>
    </reaction>
</comment>
<evidence type="ECO:0000256" key="6">
    <source>
        <dbReference type="ARBA" id="ARBA00016471"/>
    </source>
</evidence>
<dbReference type="HAMAP" id="MF_00145">
    <property type="entry name" value="Phosphoglyc_kinase"/>
    <property type="match status" value="1"/>
</dbReference>
<dbReference type="GO" id="GO:0006096">
    <property type="term" value="P:glycolytic process"/>
    <property type="evidence" value="ECO:0007669"/>
    <property type="project" value="UniProtKB-UniRule"/>
</dbReference>
<dbReference type="Gene3D" id="3.40.50.1260">
    <property type="entry name" value="Phosphoglycerate kinase, N-terminal domain"/>
    <property type="match status" value="2"/>
</dbReference>